<name>A0A948X1J7_9GAMM</name>
<dbReference type="PANTHER" id="PTHR43611:SF3">
    <property type="entry name" value="FLAVIN MONONUCLEOTIDE HYDROLASE 1, CHLOROPLATIC"/>
    <property type="match status" value="1"/>
</dbReference>
<dbReference type="PANTHER" id="PTHR43611">
    <property type="entry name" value="ALPHA-D-GLUCOSE 1-PHOSPHATE PHOSPHATASE"/>
    <property type="match status" value="1"/>
</dbReference>
<dbReference type="InterPro" id="IPR006439">
    <property type="entry name" value="HAD-SF_hydro_IA"/>
</dbReference>
<dbReference type="SFLD" id="SFLDS00003">
    <property type="entry name" value="Haloacid_Dehalogenase"/>
    <property type="match status" value="1"/>
</dbReference>
<dbReference type="SFLD" id="SFLDG01129">
    <property type="entry name" value="C1.5:_HAD__Beta-PGM__Phosphata"/>
    <property type="match status" value="1"/>
</dbReference>
<dbReference type="Gene3D" id="1.10.150.240">
    <property type="entry name" value="Putative phosphatase, domain 2"/>
    <property type="match status" value="1"/>
</dbReference>
<dbReference type="NCBIfam" id="TIGR01509">
    <property type="entry name" value="HAD-SF-IA-v3"/>
    <property type="match status" value="1"/>
</dbReference>
<reference evidence="1" key="2">
    <citation type="submission" date="2021-04" db="EMBL/GenBank/DDBJ databases">
        <authorList>
            <person name="Gilroy R."/>
        </authorList>
    </citation>
    <scope>NUCLEOTIDE SEQUENCE</scope>
    <source>
        <strain evidence="1">378</strain>
    </source>
</reference>
<dbReference type="InterPro" id="IPR036412">
    <property type="entry name" value="HAD-like_sf"/>
</dbReference>
<evidence type="ECO:0000313" key="1">
    <source>
        <dbReference type="EMBL" id="MBU3844511.1"/>
    </source>
</evidence>
<dbReference type="InterPro" id="IPR023198">
    <property type="entry name" value="PGP-like_dom2"/>
</dbReference>
<dbReference type="CDD" id="cd02603">
    <property type="entry name" value="HAD_sEH-N_like"/>
    <property type="match status" value="1"/>
</dbReference>
<accession>A0A948X1J7</accession>
<organism evidence="1 2">
    <name type="scientific">Candidatus Anaerobiospirillum pullicola</name>
    <dbReference type="NCBI Taxonomy" id="2838451"/>
    <lineage>
        <taxon>Bacteria</taxon>
        <taxon>Pseudomonadati</taxon>
        <taxon>Pseudomonadota</taxon>
        <taxon>Gammaproteobacteria</taxon>
        <taxon>Aeromonadales</taxon>
        <taxon>Succinivibrionaceae</taxon>
        <taxon>Anaerobiospirillum</taxon>
    </lineage>
</organism>
<proteinExistence type="predicted"/>
<reference evidence="1" key="1">
    <citation type="journal article" date="2021" name="PeerJ">
        <title>Extensive microbial diversity within the chicken gut microbiome revealed by metagenomics and culture.</title>
        <authorList>
            <person name="Gilroy R."/>
            <person name="Ravi A."/>
            <person name="Getino M."/>
            <person name="Pursley I."/>
            <person name="Horton D.L."/>
            <person name="Alikhan N.F."/>
            <person name="Baker D."/>
            <person name="Gharbi K."/>
            <person name="Hall N."/>
            <person name="Watson M."/>
            <person name="Adriaenssens E.M."/>
            <person name="Foster-Nyarko E."/>
            <person name="Jarju S."/>
            <person name="Secka A."/>
            <person name="Antonio M."/>
            <person name="Oren A."/>
            <person name="Chaudhuri R.R."/>
            <person name="La Ragione R."/>
            <person name="Hildebrand F."/>
            <person name="Pallen M.J."/>
        </authorList>
    </citation>
    <scope>NUCLEOTIDE SEQUENCE</scope>
    <source>
        <strain evidence="1">378</strain>
    </source>
</reference>
<dbReference type="EMBL" id="JAHLFE010000131">
    <property type="protein sequence ID" value="MBU3844511.1"/>
    <property type="molecule type" value="Genomic_DNA"/>
</dbReference>
<sequence length="215" mass="25181">MPRTNIIFDFGGVLLDWDPRYLYRDYFHDDAKMEKFLAEICTGEWNAQMDAGKPFAEGVKELSAKYPEWSKEIELYHTGWEKMLHGQLDDGVALLKKVVADPRFTAYGLTNWSAETFHFAFNKYRFLDDFEGIVVSGEEKMKKPDKRIYYTLLERYHLKAKDCIFIDDNQANVDMANDRGIYGILWRHNPDEVWAEIESLQVPDPEEDEANSSEQ</sequence>
<evidence type="ECO:0000313" key="2">
    <source>
        <dbReference type="Proteomes" id="UP000733611"/>
    </source>
</evidence>
<dbReference type="AlphaFoldDB" id="A0A948X1J7"/>
<dbReference type="Pfam" id="PF00702">
    <property type="entry name" value="Hydrolase"/>
    <property type="match status" value="1"/>
</dbReference>
<protein>
    <submittedName>
        <fullName evidence="1">HAD family phosphatase</fullName>
    </submittedName>
</protein>
<comment type="caution">
    <text evidence="1">The sequence shown here is derived from an EMBL/GenBank/DDBJ whole genome shotgun (WGS) entry which is preliminary data.</text>
</comment>
<dbReference type="Gene3D" id="3.40.50.1000">
    <property type="entry name" value="HAD superfamily/HAD-like"/>
    <property type="match status" value="1"/>
</dbReference>
<dbReference type="InterPro" id="IPR023214">
    <property type="entry name" value="HAD_sf"/>
</dbReference>
<dbReference type="SUPFAM" id="SSF56784">
    <property type="entry name" value="HAD-like"/>
    <property type="match status" value="1"/>
</dbReference>
<gene>
    <name evidence="1" type="ORF">H9847_06550</name>
</gene>
<dbReference type="Proteomes" id="UP000733611">
    <property type="component" value="Unassembled WGS sequence"/>
</dbReference>